<dbReference type="InterPro" id="IPR036458">
    <property type="entry name" value="Na:dicarbo_symporter_sf"/>
</dbReference>
<dbReference type="AlphaFoldDB" id="A0A3B0IYN3"/>
<gene>
    <name evidence="7" type="ORF">WBAD_0222</name>
</gene>
<evidence type="ECO:0000313" key="7">
    <source>
        <dbReference type="EMBL" id="SPP32835.1"/>
    </source>
</evidence>
<keyword evidence="5 6" id="KW-0472">Membrane</keyword>
<evidence type="ECO:0008006" key="8">
    <source>
        <dbReference type="Google" id="ProtNLM"/>
    </source>
</evidence>
<accession>A0A3B0IYN3</accession>
<evidence type="ECO:0000256" key="3">
    <source>
        <dbReference type="ARBA" id="ARBA00022692"/>
    </source>
</evidence>
<dbReference type="PANTHER" id="PTHR42865:SF8">
    <property type="entry name" value="SERINE_THREONINE TRANSPORTER SSTT"/>
    <property type="match status" value="1"/>
</dbReference>
<proteinExistence type="predicted"/>
<dbReference type="Pfam" id="PF00375">
    <property type="entry name" value="SDF"/>
    <property type="match status" value="1"/>
</dbReference>
<dbReference type="InterPro" id="IPR001991">
    <property type="entry name" value="Na-dicarboxylate_symporter"/>
</dbReference>
<feature type="transmembrane region" description="Helical" evidence="6">
    <location>
        <begin position="223"/>
        <end position="246"/>
    </location>
</feature>
<evidence type="ECO:0000256" key="6">
    <source>
        <dbReference type="SAM" id="Phobius"/>
    </source>
</evidence>
<sequence length="377" mass="42063">MLQLLTLLAVITSVVFFGHLVPMEVKTFLYSISLSIKEILLFIMPFIVFALIFSSVNNLKQSAIKFILLIIITIFLSNLTSSLIAYSAWHFILQNTYSIQNVIQHEETIVPLWSFELPIMLSNFRALAYGFASSLIMSALLPEKSKELSQKMSDLILFVLKTFLTPVIPMFVLGFAFKMQHDQVLSTIFMNYSIIFIIIASVTYLYVFLLYGAANSFKITSWIASIGNMIPAFITAMSTMSSNAAMPLTIEGSKKNVKQPDIASSVVPITASFHLVGDCFFIIILSMIMTFGGGLSATDYVTFLLYFLLFKFAIVAVPAGGIMVMLPVLEKYLKFSPEMLSLITALYIVFDPIITSANVMGNGAFTIMFTKLYDKLK</sequence>
<feature type="transmembrane region" description="Helical" evidence="6">
    <location>
        <begin position="303"/>
        <end position="326"/>
    </location>
</feature>
<feature type="transmembrane region" description="Helical" evidence="6">
    <location>
        <begin position="66"/>
        <end position="89"/>
    </location>
</feature>
<dbReference type="PANTHER" id="PTHR42865">
    <property type="entry name" value="PROTON/GLUTAMATE-ASPARTATE SYMPORTER"/>
    <property type="match status" value="1"/>
</dbReference>
<dbReference type="GO" id="GO:0005295">
    <property type="term" value="F:neutral L-amino acid:sodium symporter activity"/>
    <property type="evidence" value="ECO:0007669"/>
    <property type="project" value="TreeGrafter"/>
</dbReference>
<dbReference type="EMBL" id="OUNE01000044">
    <property type="protein sequence ID" value="SPP32835.1"/>
    <property type="molecule type" value="Genomic_DNA"/>
</dbReference>
<evidence type="ECO:0000256" key="1">
    <source>
        <dbReference type="ARBA" id="ARBA00004141"/>
    </source>
</evidence>
<dbReference type="GO" id="GO:0032329">
    <property type="term" value="P:serine transport"/>
    <property type="evidence" value="ECO:0007669"/>
    <property type="project" value="TreeGrafter"/>
</dbReference>
<feature type="transmembrane region" description="Helical" evidence="6">
    <location>
        <begin position="126"/>
        <end position="143"/>
    </location>
</feature>
<feature type="transmembrane region" description="Helical" evidence="6">
    <location>
        <begin position="39"/>
        <end position="59"/>
    </location>
</feature>
<protein>
    <recommendedName>
        <fullName evidence="8">C4-dicarboxylate transport protein</fullName>
    </recommendedName>
</protein>
<keyword evidence="2" id="KW-0813">Transport</keyword>
<name>A0A3B0IYN3_9RICK</name>
<comment type="subcellular location">
    <subcellularLocation>
        <location evidence="1">Membrane</location>
        <topology evidence="1">Multi-pass membrane protein</topology>
    </subcellularLocation>
</comment>
<feature type="transmembrane region" description="Helical" evidence="6">
    <location>
        <begin position="346"/>
        <end position="369"/>
    </location>
</feature>
<feature type="transmembrane region" description="Helical" evidence="6">
    <location>
        <begin position="266"/>
        <end position="291"/>
    </location>
</feature>
<evidence type="ECO:0000256" key="2">
    <source>
        <dbReference type="ARBA" id="ARBA00022448"/>
    </source>
</evidence>
<dbReference type="SUPFAM" id="SSF118215">
    <property type="entry name" value="Proton glutamate symport protein"/>
    <property type="match status" value="1"/>
</dbReference>
<feature type="transmembrane region" description="Helical" evidence="6">
    <location>
        <begin position="189"/>
        <end position="211"/>
    </location>
</feature>
<reference evidence="7" key="1">
    <citation type="submission" date="2018-04" db="EMBL/GenBank/DDBJ databases">
        <authorList>
            <person name="Go L.Y."/>
            <person name="Mitchell J.A."/>
        </authorList>
    </citation>
    <scope>NUCLEOTIDE SEQUENCE</scope>
    <source>
        <strain evidence="7">WBAD</strain>
    </source>
</reference>
<keyword evidence="4 6" id="KW-1133">Transmembrane helix</keyword>
<evidence type="ECO:0000256" key="5">
    <source>
        <dbReference type="ARBA" id="ARBA00023136"/>
    </source>
</evidence>
<feature type="transmembrane region" description="Helical" evidence="6">
    <location>
        <begin position="155"/>
        <end position="177"/>
    </location>
</feature>
<organism evidence="7">
    <name type="scientific">Wolbachia endosymbiont of Aleurodicus dispersus</name>
    <dbReference type="NCBI Taxonomy" id="1288877"/>
    <lineage>
        <taxon>Bacteria</taxon>
        <taxon>Pseudomonadati</taxon>
        <taxon>Pseudomonadota</taxon>
        <taxon>Alphaproteobacteria</taxon>
        <taxon>Rickettsiales</taxon>
        <taxon>Anaplasmataceae</taxon>
        <taxon>Wolbachieae</taxon>
        <taxon>Wolbachia</taxon>
    </lineage>
</organism>
<dbReference type="Gene3D" id="1.10.3860.10">
    <property type="entry name" value="Sodium:dicarboxylate symporter"/>
    <property type="match status" value="1"/>
</dbReference>
<dbReference type="GO" id="GO:0005886">
    <property type="term" value="C:plasma membrane"/>
    <property type="evidence" value="ECO:0007669"/>
    <property type="project" value="TreeGrafter"/>
</dbReference>
<keyword evidence="3 6" id="KW-0812">Transmembrane</keyword>
<evidence type="ECO:0000256" key="4">
    <source>
        <dbReference type="ARBA" id="ARBA00022989"/>
    </source>
</evidence>